<evidence type="ECO:0008006" key="3">
    <source>
        <dbReference type="Google" id="ProtNLM"/>
    </source>
</evidence>
<dbReference type="SUPFAM" id="SSF109604">
    <property type="entry name" value="HD-domain/PDEase-like"/>
    <property type="match status" value="1"/>
</dbReference>
<accession>A0A369WE06</accession>
<dbReference type="PANTHER" id="PTHR21174:SF0">
    <property type="entry name" value="HD PHOSPHOHYDROLASE FAMILY PROTEIN-RELATED"/>
    <property type="match status" value="1"/>
</dbReference>
<dbReference type="PIRSF" id="PIRSF035170">
    <property type="entry name" value="HD_phosphohydro"/>
    <property type="match status" value="1"/>
</dbReference>
<dbReference type="RefSeq" id="WP_114695908.1">
    <property type="nucleotide sequence ID" value="NZ_QQOH01000003.1"/>
</dbReference>
<dbReference type="InterPro" id="IPR009218">
    <property type="entry name" value="HD_phosphohydro"/>
</dbReference>
<dbReference type="PANTHER" id="PTHR21174">
    <property type="match status" value="1"/>
</dbReference>
<dbReference type="Gene3D" id="1.10.3210.10">
    <property type="entry name" value="Hypothetical protein af1432"/>
    <property type="match status" value="1"/>
</dbReference>
<dbReference type="EMBL" id="QQOH01000003">
    <property type="protein sequence ID" value="RDE19561.1"/>
    <property type="molecule type" value="Genomic_DNA"/>
</dbReference>
<name>A0A369WE06_9GAMM</name>
<evidence type="ECO:0000313" key="2">
    <source>
        <dbReference type="Proteomes" id="UP000253769"/>
    </source>
</evidence>
<proteinExistence type="predicted"/>
<sequence>MDAYRFGQLWMRNLNPDQESDGEAVFDRLKANYSEPCRRYHDGSHIEQCLLWLDRYRQTIEDPDAVELAIWFHDACYGPDPKGHEERGAALLRELAQDRMAPQRLDKICTMIALTTHQTPVDDPEQALMLDIDLASFARPWAEYLRDTVRCQEERQLVNPACDYRGQLEFLRELIRRPQLYHHAQFRADHEPAARQNIIQLIELLEARPECQDAPESLAG</sequence>
<keyword evidence="2" id="KW-1185">Reference proteome</keyword>
<dbReference type="AlphaFoldDB" id="A0A369WE06"/>
<dbReference type="OrthoDB" id="9808993at2"/>
<organism evidence="1 2">
    <name type="scientific">Motiliproteus coralliicola</name>
    <dbReference type="NCBI Taxonomy" id="2283196"/>
    <lineage>
        <taxon>Bacteria</taxon>
        <taxon>Pseudomonadati</taxon>
        <taxon>Pseudomonadota</taxon>
        <taxon>Gammaproteobacteria</taxon>
        <taxon>Oceanospirillales</taxon>
        <taxon>Oceanospirillaceae</taxon>
        <taxon>Motiliproteus</taxon>
    </lineage>
</organism>
<reference evidence="1 2" key="1">
    <citation type="submission" date="2018-07" db="EMBL/GenBank/DDBJ databases">
        <title>Motiliproteus coralliicola sp. nov., a bacterium isolated from Coral.</title>
        <authorList>
            <person name="Wang G."/>
        </authorList>
    </citation>
    <scope>NUCLEOTIDE SEQUENCE [LARGE SCALE GENOMIC DNA]</scope>
    <source>
        <strain evidence="1 2">C34</strain>
    </source>
</reference>
<protein>
    <recommendedName>
        <fullName evidence="3">N-methyl-D-aspartate receptor NMDAR2C subunit</fullName>
    </recommendedName>
</protein>
<comment type="caution">
    <text evidence="1">The sequence shown here is derived from an EMBL/GenBank/DDBJ whole genome shotgun (WGS) entry which is preliminary data.</text>
</comment>
<dbReference type="Proteomes" id="UP000253769">
    <property type="component" value="Unassembled WGS sequence"/>
</dbReference>
<gene>
    <name evidence="1" type="ORF">DV711_11775</name>
</gene>
<evidence type="ECO:0000313" key="1">
    <source>
        <dbReference type="EMBL" id="RDE19561.1"/>
    </source>
</evidence>